<dbReference type="EMBL" id="JBHMAR010000118">
    <property type="protein sequence ID" value="MFB9739439.1"/>
    <property type="molecule type" value="Genomic_DNA"/>
</dbReference>
<dbReference type="RefSeq" id="WP_385860478.1">
    <property type="nucleotide sequence ID" value="NZ_JBHMAR010000118.1"/>
</dbReference>
<accession>A0ABV5VNT4</accession>
<sequence>MVILGVRIEFYEKVGDVGEPSQNLLGAVYRDHGFRAAGVPGVGELFSLTSLRVGPREDHVGVDFTGHGPFLPVRAVEHYPTPMDDEGNPPAWWDRSAEPSANVVLHTTMTADPILRRKMLARFAAPDSGWVGLFPQPGVQLTELDRLWWELRDGGSVTSPDIDPGA</sequence>
<reference evidence="1 2" key="1">
    <citation type="submission" date="2024-09" db="EMBL/GenBank/DDBJ databases">
        <authorList>
            <person name="Sun Q."/>
            <person name="Mori K."/>
        </authorList>
    </citation>
    <scope>NUCLEOTIDE SEQUENCE [LARGE SCALE GENOMIC DNA]</scope>
    <source>
        <strain evidence="1 2">JCM 10918</strain>
    </source>
</reference>
<proteinExistence type="predicted"/>
<protein>
    <submittedName>
        <fullName evidence="1">Uncharacterized protein</fullName>
    </submittedName>
</protein>
<comment type="caution">
    <text evidence="1">The sequence shown here is derived from an EMBL/GenBank/DDBJ whole genome shotgun (WGS) entry which is preliminary data.</text>
</comment>
<evidence type="ECO:0000313" key="1">
    <source>
        <dbReference type="EMBL" id="MFB9739439.1"/>
    </source>
</evidence>
<evidence type="ECO:0000313" key="2">
    <source>
        <dbReference type="Proteomes" id="UP001589703"/>
    </source>
</evidence>
<dbReference type="Proteomes" id="UP001589703">
    <property type="component" value="Unassembled WGS sequence"/>
</dbReference>
<gene>
    <name evidence="1" type="ORF">ACFFRO_30770</name>
</gene>
<organism evidence="1 2">
    <name type="scientific">Streptomyces thermocoprophilus</name>
    <dbReference type="NCBI Taxonomy" id="78356"/>
    <lineage>
        <taxon>Bacteria</taxon>
        <taxon>Bacillati</taxon>
        <taxon>Actinomycetota</taxon>
        <taxon>Actinomycetes</taxon>
        <taxon>Kitasatosporales</taxon>
        <taxon>Streptomycetaceae</taxon>
        <taxon>Streptomyces</taxon>
    </lineage>
</organism>
<name>A0ABV5VNT4_9ACTN</name>
<keyword evidence="2" id="KW-1185">Reference proteome</keyword>